<dbReference type="InterPro" id="IPR029058">
    <property type="entry name" value="AB_hydrolase_fold"/>
</dbReference>
<reference evidence="2" key="1">
    <citation type="submission" date="2024-03" db="EMBL/GenBank/DDBJ databases">
        <title>The Complete Genome of 'Candidatus Phytoplasma fraxini' AshY1 from the Ash Yellows Group.</title>
        <authorList>
            <person name="Boehm J.W."/>
            <person name="Huettel B."/>
            <person name="Schneider B."/>
            <person name="Kube M."/>
        </authorList>
    </citation>
    <scope>NUCLEOTIDE SEQUENCE [LARGE SCALE GENOMIC DNA]</scope>
    <source>
        <strain evidence="2">AshY1</strain>
    </source>
</reference>
<evidence type="ECO:0000313" key="3">
    <source>
        <dbReference type="Proteomes" id="UP001484199"/>
    </source>
</evidence>
<gene>
    <name evidence="2" type="ORF">AshY1_03470</name>
</gene>
<dbReference type="Pfam" id="PF12146">
    <property type="entry name" value="Hydrolase_4"/>
    <property type="match status" value="1"/>
</dbReference>
<keyword evidence="2" id="KW-0378">Hydrolase</keyword>
<evidence type="ECO:0000313" key="2">
    <source>
        <dbReference type="EMBL" id="WYY26461.1"/>
    </source>
</evidence>
<dbReference type="Gene3D" id="3.40.50.1820">
    <property type="entry name" value="alpha/beta hydrolase"/>
    <property type="match status" value="1"/>
</dbReference>
<dbReference type="InterPro" id="IPR022742">
    <property type="entry name" value="Hydrolase_4"/>
</dbReference>
<dbReference type="Proteomes" id="UP001484199">
    <property type="component" value="Chromosome"/>
</dbReference>
<name>A0ABZ2U8A6_ASHYP</name>
<accession>A0ABZ2U8A6</accession>
<feature type="domain" description="Serine aminopeptidase S33" evidence="1">
    <location>
        <begin position="4"/>
        <end position="89"/>
    </location>
</feature>
<keyword evidence="3" id="KW-1185">Reference proteome</keyword>
<protein>
    <submittedName>
        <fullName evidence="2">Hydrolase, alpha/beta fold family</fullName>
    </submittedName>
</protein>
<evidence type="ECO:0000259" key="1">
    <source>
        <dbReference type="Pfam" id="PF12146"/>
    </source>
</evidence>
<organism evidence="2 3">
    <name type="scientific">Ash yellows phytoplasma</name>
    <dbReference type="NCBI Taxonomy" id="35780"/>
    <lineage>
        <taxon>Bacteria</taxon>
        <taxon>Bacillati</taxon>
        <taxon>Mycoplasmatota</taxon>
        <taxon>Mollicutes</taxon>
        <taxon>Acholeplasmatales</taxon>
        <taxon>Acholeplasmataceae</taxon>
        <taxon>Candidatus Phytoplasma</taxon>
        <taxon>16SrVII (Ash yellows group)</taxon>
    </lineage>
</organism>
<dbReference type="EMBL" id="CP146843">
    <property type="protein sequence ID" value="WYY26461.1"/>
    <property type="molecule type" value="Genomic_DNA"/>
</dbReference>
<dbReference type="GO" id="GO:0016787">
    <property type="term" value="F:hydrolase activity"/>
    <property type="evidence" value="ECO:0007669"/>
    <property type="project" value="UniProtKB-KW"/>
</dbReference>
<sequence>MSIKLANFLNNNNYNVLLYDIRSHGQSKNNSNYVIDINNFHIFIDDLNLIINSLKQKNNLQNILLGHSLGRMINNCYVYKYNNVEGVIIPVGLNYERLSRLPLTQEMKNLRSIKFLTANFINNNMVLSIQYFQENLINHSFIHPQSLFIVS</sequence>
<dbReference type="RefSeq" id="WP_341266365.1">
    <property type="nucleotide sequence ID" value="NZ_CP146843.1"/>
</dbReference>
<dbReference type="SUPFAM" id="SSF53474">
    <property type="entry name" value="alpha/beta-Hydrolases"/>
    <property type="match status" value="1"/>
</dbReference>
<proteinExistence type="predicted"/>